<feature type="disulfide bond" evidence="26">
    <location>
        <begin position="127"/>
        <end position="145"/>
    </location>
</feature>
<keyword evidence="6" id="KW-0964">Secreted</keyword>
<dbReference type="Pfam" id="PF00057">
    <property type="entry name" value="Ldl_recept_a"/>
    <property type="match status" value="1"/>
</dbReference>
<evidence type="ECO:0000256" key="17">
    <source>
        <dbReference type="ARBA" id="ARBA00023058"/>
    </source>
</evidence>
<dbReference type="PRINTS" id="PR00764">
    <property type="entry name" value="COMPLEMENTC9"/>
</dbReference>
<dbReference type="SMART" id="SM00457">
    <property type="entry name" value="MACPF"/>
    <property type="match status" value="1"/>
</dbReference>
<organism evidence="29 30">
    <name type="scientific">Podarcis lilfordi</name>
    <name type="common">Lilford's wall lizard</name>
    <dbReference type="NCBI Taxonomy" id="74358"/>
    <lineage>
        <taxon>Eukaryota</taxon>
        <taxon>Metazoa</taxon>
        <taxon>Chordata</taxon>
        <taxon>Craniata</taxon>
        <taxon>Vertebrata</taxon>
        <taxon>Euteleostomi</taxon>
        <taxon>Lepidosauria</taxon>
        <taxon>Squamata</taxon>
        <taxon>Bifurcata</taxon>
        <taxon>Unidentata</taxon>
        <taxon>Episquamata</taxon>
        <taxon>Laterata</taxon>
        <taxon>Lacertibaenia</taxon>
        <taxon>Lacertidae</taxon>
        <taxon>Podarcis</taxon>
    </lineage>
</organism>
<dbReference type="InterPro" id="IPR023415">
    <property type="entry name" value="LDLR_class-A_CS"/>
</dbReference>
<evidence type="ECO:0000256" key="16">
    <source>
        <dbReference type="ARBA" id="ARBA00022875"/>
    </source>
</evidence>
<dbReference type="SMART" id="SM00209">
    <property type="entry name" value="TSP1"/>
    <property type="match status" value="2"/>
</dbReference>
<evidence type="ECO:0000256" key="4">
    <source>
        <dbReference type="ARBA" id="ARBA00013949"/>
    </source>
</evidence>
<evidence type="ECO:0000256" key="9">
    <source>
        <dbReference type="ARBA" id="ARBA00022553"/>
    </source>
</evidence>
<keyword evidence="18" id="KW-0472">Membrane</keyword>
<dbReference type="GO" id="GO:0005576">
    <property type="term" value="C:extracellular region"/>
    <property type="evidence" value="ECO:0007669"/>
    <property type="project" value="UniProtKB-SubCell"/>
</dbReference>
<evidence type="ECO:0000256" key="13">
    <source>
        <dbReference type="ARBA" id="ARBA00022737"/>
    </source>
</evidence>
<feature type="chain" id="PRO_5041333697" description="Complement component C8 beta chain" evidence="27">
    <location>
        <begin position="33"/>
        <end position="587"/>
    </location>
</feature>
<dbReference type="Proteomes" id="UP001178461">
    <property type="component" value="Chromosome 6"/>
</dbReference>
<evidence type="ECO:0000313" key="29">
    <source>
        <dbReference type="EMBL" id="CAI5777072.1"/>
    </source>
</evidence>
<dbReference type="FunFam" id="4.10.400.10:FF:000069">
    <property type="entry name" value="complement component C8 beta chain"/>
    <property type="match status" value="1"/>
</dbReference>
<dbReference type="PROSITE" id="PS01209">
    <property type="entry name" value="LDLRA_1"/>
    <property type="match status" value="1"/>
</dbReference>
<dbReference type="SMART" id="SM00192">
    <property type="entry name" value="LDLa"/>
    <property type="match status" value="1"/>
</dbReference>
<evidence type="ECO:0000256" key="18">
    <source>
        <dbReference type="ARBA" id="ARBA00023136"/>
    </source>
</evidence>
<dbReference type="PROSITE" id="PS50068">
    <property type="entry name" value="LDLRA_2"/>
    <property type="match status" value="1"/>
</dbReference>
<evidence type="ECO:0000256" key="20">
    <source>
        <dbReference type="ARBA" id="ARBA00023162"/>
    </source>
</evidence>
<evidence type="ECO:0000256" key="24">
    <source>
        <dbReference type="ARBA" id="ARBA00093292"/>
    </source>
</evidence>
<evidence type="ECO:0000256" key="1">
    <source>
        <dbReference type="ARBA" id="ARBA00004276"/>
    </source>
</evidence>
<comment type="similarity">
    <text evidence="3">Belongs to the complement C6/C7/C8/C9 family.</text>
</comment>
<keyword evidence="12 27" id="KW-0732">Signal</keyword>
<evidence type="ECO:0000256" key="7">
    <source>
        <dbReference type="ARBA" id="ARBA00022536"/>
    </source>
</evidence>
<accession>A0AA35KGL8</accession>
<dbReference type="SUPFAM" id="SSF82895">
    <property type="entry name" value="TSP-1 type 1 repeat"/>
    <property type="match status" value="2"/>
</dbReference>
<keyword evidence="20" id="KW-0179">Complement alternate pathway</keyword>
<dbReference type="EMBL" id="OX395131">
    <property type="protein sequence ID" value="CAI5777072.1"/>
    <property type="molecule type" value="Genomic_DNA"/>
</dbReference>
<keyword evidence="10" id="KW-0399">Innate immunity</keyword>
<evidence type="ECO:0000256" key="25">
    <source>
        <dbReference type="ARBA" id="ARBA00093472"/>
    </source>
</evidence>
<dbReference type="FunFam" id="2.20.100.10:FF:000082">
    <property type="entry name" value="Complement component C8 beta chain"/>
    <property type="match status" value="1"/>
</dbReference>
<evidence type="ECO:0000256" key="27">
    <source>
        <dbReference type="SAM" id="SignalP"/>
    </source>
</evidence>
<evidence type="ECO:0000256" key="26">
    <source>
        <dbReference type="PROSITE-ProRule" id="PRU00124"/>
    </source>
</evidence>
<dbReference type="Gene3D" id="4.10.400.10">
    <property type="entry name" value="Low-density Lipoprotein Receptor"/>
    <property type="match status" value="1"/>
</dbReference>
<comment type="caution">
    <text evidence="26">Lacks conserved residue(s) required for the propagation of feature annotation.</text>
</comment>
<evidence type="ECO:0000256" key="19">
    <source>
        <dbReference type="ARBA" id="ARBA00023157"/>
    </source>
</evidence>
<dbReference type="GO" id="GO:0005579">
    <property type="term" value="C:membrane attack complex"/>
    <property type="evidence" value="ECO:0007669"/>
    <property type="project" value="UniProtKB-KW"/>
</dbReference>
<gene>
    <name evidence="29" type="ORF">PODLI_1B019461</name>
</gene>
<evidence type="ECO:0000256" key="21">
    <source>
        <dbReference type="ARBA" id="ARBA00023180"/>
    </source>
</evidence>
<keyword evidence="13" id="KW-0677">Repeat</keyword>
<keyword evidence="15" id="KW-0391">Immunity</keyword>
<keyword evidence="9" id="KW-0597">Phosphoprotein</keyword>
<dbReference type="InterPro" id="IPR001862">
    <property type="entry name" value="MAC_perforin"/>
</dbReference>
<dbReference type="InterPro" id="IPR048831">
    <property type="entry name" value="C8A_B_C6_EGF-like"/>
</dbReference>
<reference evidence="29" key="1">
    <citation type="submission" date="2022-12" db="EMBL/GenBank/DDBJ databases">
        <authorList>
            <person name="Alioto T."/>
            <person name="Alioto T."/>
            <person name="Gomez Garrido J."/>
        </authorList>
    </citation>
    <scope>NUCLEOTIDE SEQUENCE</scope>
</reference>
<evidence type="ECO:0000256" key="5">
    <source>
        <dbReference type="ARBA" id="ARBA00022452"/>
    </source>
</evidence>
<feature type="domain" description="MACPF" evidence="28">
    <location>
        <begin position="157"/>
        <end position="503"/>
    </location>
</feature>
<dbReference type="PROSITE" id="PS51412">
    <property type="entry name" value="MACPF_2"/>
    <property type="match status" value="1"/>
</dbReference>
<evidence type="ECO:0000256" key="10">
    <source>
        <dbReference type="ARBA" id="ARBA00022588"/>
    </source>
</evidence>
<dbReference type="Gene3D" id="2.20.100.10">
    <property type="entry name" value="Thrombospondin type-1 (TSP1) repeat"/>
    <property type="match status" value="2"/>
</dbReference>
<keyword evidence="7" id="KW-0245">EGF-like domain</keyword>
<dbReference type="AlphaFoldDB" id="A0AA35KGL8"/>
<evidence type="ECO:0000256" key="3">
    <source>
        <dbReference type="ARBA" id="ARBA00009214"/>
    </source>
</evidence>
<keyword evidence="16" id="KW-0180">Complement pathway</keyword>
<evidence type="ECO:0000256" key="15">
    <source>
        <dbReference type="ARBA" id="ARBA00022859"/>
    </source>
</evidence>
<comment type="function">
    <text evidence="24">Component of the membrane attack complex (MAC), a multiprotein complex activated by the complement cascade, which inserts into a target cell membrane and forms a pore, leading to target cell membrane rupture and cell lysis. The MAC is initiated by proteolytic cleavage of C5 into complement C5b in response to the classical, alternative, lectin and GZMK complement pathways. The complement pathways consist in a cascade of proteins that leads to phagocytosis and breakdown of pathogens and signaling that strengthens the adaptive immune system. C8B, together with C8A and C8G, inserts into the target membrane, but does not form pores by itself. During MAC assembly, associates with C5b, C6 and C7 to form the C5b8 intermediate complex that inserts into the target membrane and traverses the bilayer increasing membrane rigidity.</text>
</comment>
<keyword evidence="8" id="KW-1052">Target cell membrane</keyword>
<sequence>MSAASILFCSWLARVFVICVSISFLNLHCSSGEKDSSLQLHGADTNVTKGRWRRSPSNPPQPIDCTLSSWSSWSTCDPCQRKRYRFVHVERPSQFGGDPCDYSDKETEDCVTNRPCRNTVRCEGFVCATGRCINRRLLCNGDDDCGDQSDERNCKKVYKKCSQEMEQYWGIQMLASGLNIFTNDLEGWVLDYKYYAGACSPQYIGDTNFRKPYNVESYLAETKGKYEFALTEYESYSNFEENVSKAKAEQQSFSIGIKIPGMFEVGYSKDDQRYQKYIQRTKRFSSTSRKFIHARSELEVAQYKLKSRNLMLHHEFFQRLLRLPLEYSYGEYRELYRDYGTHYITEATLGGIYEYTLILNDEKLQSAGYSLSDVRSCTNHGVKVGANIYGVYLSAGISIAGCDAILKEIGDNTAERKVVDDFVALVRGGASEYITTLAYKDLPTAELMQEWGDAVQYNPEIIRMKVEPLYELVTATTFANANTLKQNLRRALEEFQQETSSCHCSQCQGNGNAFLKGTHCKCICPLGHRGLACENTLRTDVAIDGNWSCWSSWSAASGGQWTRRRECNNPAVQNGGKPCMGPNTETA</sequence>
<keyword evidence="30" id="KW-1185">Reference proteome</keyword>
<name>A0AA35KGL8_9SAUR</name>
<feature type="signal peptide" evidence="27">
    <location>
        <begin position="1"/>
        <end position="32"/>
    </location>
</feature>
<evidence type="ECO:0000256" key="23">
    <source>
        <dbReference type="ARBA" id="ARBA00031383"/>
    </source>
</evidence>
<evidence type="ECO:0000259" key="28">
    <source>
        <dbReference type="PROSITE" id="PS51412"/>
    </source>
</evidence>
<dbReference type="PANTHER" id="PTHR45742:SF5">
    <property type="entry name" value="COMPLEMENT COMPONENT C8 BETA CHAIN"/>
    <property type="match status" value="1"/>
</dbReference>
<evidence type="ECO:0000256" key="11">
    <source>
        <dbReference type="ARBA" id="ARBA00022692"/>
    </source>
</evidence>
<protein>
    <recommendedName>
        <fullName evidence="4">Complement component C8 beta chain</fullName>
    </recommendedName>
    <alternativeName>
        <fullName evidence="23">Complement component 8 subunit beta</fullName>
    </alternativeName>
</protein>
<comment type="subcellular location">
    <subcellularLocation>
        <location evidence="2">Secreted</location>
    </subcellularLocation>
    <subcellularLocation>
        <location evidence="1">Target cell membrane</location>
        <topology evidence="1">Multi-pass membrane protein</topology>
    </subcellularLocation>
</comment>
<dbReference type="GO" id="GO:0044218">
    <property type="term" value="C:other organism cell membrane"/>
    <property type="evidence" value="ECO:0007669"/>
    <property type="project" value="UniProtKB-KW"/>
</dbReference>
<dbReference type="GO" id="GO:0006957">
    <property type="term" value="P:complement activation, alternative pathway"/>
    <property type="evidence" value="ECO:0007669"/>
    <property type="project" value="UniProtKB-KW"/>
</dbReference>
<evidence type="ECO:0000256" key="22">
    <source>
        <dbReference type="ARBA" id="ARBA00023298"/>
    </source>
</evidence>
<evidence type="ECO:0000256" key="14">
    <source>
        <dbReference type="ARBA" id="ARBA00022852"/>
    </source>
</evidence>
<dbReference type="InterPro" id="IPR002172">
    <property type="entry name" value="LDrepeatLR_classA_rpt"/>
</dbReference>
<feature type="disulfide bond" evidence="26">
    <location>
        <begin position="139"/>
        <end position="154"/>
    </location>
</feature>
<evidence type="ECO:0000256" key="2">
    <source>
        <dbReference type="ARBA" id="ARBA00004613"/>
    </source>
</evidence>
<keyword evidence="14" id="KW-0204">Cytolysis</keyword>
<dbReference type="Pfam" id="PF01823">
    <property type="entry name" value="MACPF"/>
    <property type="match status" value="1"/>
</dbReference>
<evidence type="ECO:0000313" key="30">
    <source>
        <dbReference type="Proteomes" id="UP001178461"/>
    </source>
</evidence>
<keyword evidence="22" id="KW-1053">Target membrane</keyword>
<dbReference type="CDD" id="cd00112">
    <property type="entry name" value="LDLa"/>
    <property type="match status" value="1"/>
</dbReference>
<keyword evidence="19 26" id="KW-1015">Disulfide bond</keyword>
<keyword evidence="11" id="KW-0812">Transmembrane</keyword>
<evidence type="ECO:0000256" key="12">
    <source>
        <dbReference type="ARBA" id="ARBA00022729"/>
    </source>
</evidence>
<evidence type="ECO:0000256" key="8">
    <source>
        <dbReference type="ARBA" id="ARBA00022537"/>
    </source>
</evidence>
<evidence type="ECO:0000256" key="6">
    <source>
        <dbReference type="ARBA" id="ARBA00022525"/>
    </source>
</evidence>
<dbReference type="InterPro" id="IPR020864">
    <property type="entry name" value="MACPF"/>
</dbReference>
<dbReference type="GO" id="GO:0031640">
    <property type="term" value="P:killing of cells of another organism"/>
    <property type="evidence" value="ECO:0007669"/>
    <property type="project" value="UniProtKB-KW"/>
</dbReference>
<keyword evidence="17" id="KW-0473">Membrane attack complex</keyword>
<dbReference type="Pfam" id="PF21195">
    <property type="entry name" value="EGF_C8A_B_C6"/>
    <property type="match status" value="1"/>
</dbReference>
<proteinExistence type="inferred from homology"/>
<dbReference type="InterPro" id="IPR036383">
    <property type="entry name" value="TSP1_rpt_sf"/>
</dbReference>
<keyword evidence="5" id="KW-1134">Transmembrane beta strand</keyword>
<dbReference type="GO" id="GO:0006958">
    <property type="term" value="P:complement activation, classical pathway"/>
    <property type="evidence" value="ECO:0007669"/>
    <property type="project" value="UniProtKB-KW"/>
</dbReference>
<dbReference type="InterPro" id="IPR000884">
    <property type="entry name" value="TSP1_rpt"/>
</dbReference>
<dbReference type="PROSITE" id="PS50092">
    <property type="entry name" value="TSP1"/>
    <property type="match status" value="2"/>
</dbReference>
<dbReference type="PANTHER" id="PTHR45742">
    <property type="entry name" value="COMPLEMENT COMPONENT C6"/>
    <property type="match status" value="1"/>
</dbReference>
<dbReference type="InterPro" id="IPR036055">
    <property type="entry name" value="LDL_receptor-like_sf"/>
</dbReference>
<dbReference type="InterPro" id="IPR020863">
    <property type="entry name" value="MACPF_CS"/>
</dbReference>
<dbReference type="SUPFAM" id="SSF57424">
    <property type="entry name" value="LDL receptor-like module"/>
    <property type="match status" value="1"/>
</dbReference>
<dbReference type="PROSITE" id="PS00279">
    <property type="entry name" value="MACPF_1"/>
    <property type="match status" value="1"/>
</dbReference>
<keyword evidence="21" id="KW-0325">Glycoprotein</keyword>
<comment type="subunit">
    <text evidence="25">Heterotrimer of 3 chains: alpha (C8A), beta (C8B) and gamma (C8G); the alpha and gamma chains are disulfide bonded. Component of the membrane attack complex (MAC), composed of complement C5b, C6, C7, C8A, C8B, C8G and multiple copies of the pore-forming subunit C9.</text>
</comment>